<dbReference type="InterPro" id="IPR023796">
    <property type="entry name" value="Serpin_dom"/>
</dbReference>
<dbReference type="InterPro" id="IPR036186">
    <property type="entry name" value="Serpin_sf"/>
</dbReference>
<dbReference type="EMBL" id="UYRV01009984">
    <property type="protein sequence ID" value="VDK57061.1"/>
    <property type="molecule type" value="Genomic_DNA"/>
</dbReference>
<evidence type="ECO:0000313" key="2">
    <source>
        <dbReference type="EMBL" id="VDK57061.1"/>
    </source>
</evidence>
<feature type="domain" description="Serpin" evidence="1">
    <location>
        <begin position="7"/>
        <end position="65"/>
    </location>
</feature>
<evidence type="ECO:0000313" key="3">
    <source>
        <dbReference type="Proteomes" id="UP000271889"/>
    </source>
</evidence>
<dbReference type="Gene3D" id="2.30.39.10">
    <property type="entry name" value="Alpha-1-antitrypsin, domain 1"/>
    <property type="match status" value="1"/>
</dbReference>
<organism evidence="2 3">
    <name type="scientific">Cylicostephanus goldi</name>
    <name type="common">Nematode worm</name>
    <dbReference type="NCBI Taxonomy" id="71465"/>
    <lineage>
        <taxon>Eukaryota</taxon>
        <taxon>Metazoa</taxon>
        <taxon>Ecdysozoa</taxon>
        <taxon>Nematoda</taxon>
        <taxon>Chromadorea</taxon>
        <taxon>Rhabditida</taxon>
        <taxon>Rhabditina</taxon>
        <taxon>Rhabditomorpha</taxon>
        <taxon>Strongyloidea</taxon>
        <taxon>Strongylidae</taxon>
        <taxon>Cylicostephanus</taxon>
    </lineage>
</organism>
<sequence>MGDYGVYRLYAEDEDMQVLSLPYADESFALNIFLPKQKFGLDEVRANMTGEKVQQLLSDLTRTKLSKKLGWKGKNDDHAAEAG</sequence>
<keyword evidence="3" id="KW-1185">Reference proteome</keyword>
<dbReference type="Pfam" id="PF00079">
    <property type="entry name" value="Serpin"/>
    <property type="match status" value="1"/>
</dbReference>
<gene>
    <name evidence="2" type="ORF">CGOC_LOCUS3851</name>
</gene>
<evidence type="ECO:0000259" key="1">
    <source>
        <dbReference type="Pfam" id="PF00079"/>
    </source>
</evidence>
<dbReference type="InterPro" id="IPR042185">
    <property type="entry name" value="Serpin_sf_2"/>
</dbReference>
<name>A0A3P6SU33_CYLGO</name>
<dbReference type="AlphaFoldDB" id="A0A3P6SU33"/>
<protein>
    <recommendedName>
        <fullName evidence="1">Serpin domain-containing protein</fullName>
    </recommendedName>
</protein>
<dbReference type="Proteomes" id="UP000271889">
    <property type="component" value="Unassembled WGS sequence"/>
</dbReference>
<reference evidence="2 3" key="1">
    <citation type="submission" date="2018-11" db="EMBL/GenBank/DDBJ databases">
        <authorList>
            <consortium name="Pathogen Informatics"/>
        </authorList>
    </citation>
    <scope>NUCLEOTIDE SEQUENCE [LARGE SCALE GENOMIC DNA]</scope>
</reference>
<proteinExistence type="predicted"/>
<accession>A0A3P6SU33</accession>
<dbReference type="OrthoDB" id="9518664at2759"/>
<dbReference type="SUPFAM" id="SSF56574">
    <property type="entry name" value="Serpins"/>
    <property type="match status" value="1"/>
</dbReference>